<dbReference type="Proteomes" id="UP000659654">
    <property type="component" value="Unassembled WGS sequence"/>
</dbReference>
<dbReference type="EMBL" id="CAJFCV020000004">
    <property type="protein sequence ID" value="CAG9116222.1"/>
    <property type="molecule type" value="Genomic_DNA"/>
</dbReference>
<name>A0A1I7S3D0_BURXY</name>
<reference evidence="9" key="1">
    <citation type="submission" date="2016-11" db="UniProtKB">
        <authorList>
            <consortium name="WormBaseParasite"/>
        </authorList>
    </citation>
    <scope>IDENTIFICATION</scope>
</reference>
<evidence type="ECO:0000256" key="3">
    <source>
        <dbReference type="ARBA" id="ARBA00025466"/>
    </source>
</evidence>
<evidence type="ECO:0000313" key="9">
    <source>
        <dbReference type="WBParaSite" id="BXY_0751100.1"/>
    </source>
</evidence>
<dbReference type="Proteomes" id="UP000582659">
    <property type="component" value="Unassembled WGS sequence"/>
</dbReference>
<feature type="region of interest" description="Disordered" evidence="4">
    <location>
        <begin position="136"/>
        <end position="172"/>
    </location>
</feature>
<evidence type="ECO:0000256" key="2">
    <source>
        <dbReference type="ARBA" id="ARBA00016807"/>
    </source>
</evidence>
<comment type="function">
    <text evidence="3">Involved in transvection phenomena (= synapsis-dependent gene expression), where the synaptic pairing of chromosomes carrying genes with which zeste interacts influences the expression of these genes. Zeste binds to DNA and stimulates transcription from a nearby promoter.</text>
</comment>
<gene>
    <name evidence="6" type="ORF">BXYJ_LOCUS9318</name>
</gene>
<dbReference type="InterPro" id="IPR028002">
    <property type="entry name" value="Myb_DNA-bind_5"/>
</dbReference>
<accession>A0A1I7S3D0</accession>
<evidence type="ECO:0000313" key="6">
    <source>
        <dbReference type="EMBL" id="CAD5226773.1"/>
    </source>
</evidence>
<dbReference type="Pfam" id="PF13873">
    <property type="entry name" value="Myb_DNA-bind_5"/>
    <property type="match status" value="1"/>
</dbReference>
<reference evidence="6" key="2">
    <citation type="submission" date="2020-09" db="EMBL/GenBank/DDBJ databases">
        <authorList>
            <person name="Kikuchi T."/>
        </authorList>
    </citation>
    <scope>NUCLEOTIDE SEQUENCE</scope>
    <source>
        <strain evidence="6">Ka4C1</strain>
    </source>
</reference>
<organism evidence="7 9">
    <name type="scientific">Bursaphelenchus xylophilus</name>
    <name type="common">Pinewood nematode worm</name>
    <name type="synonym">Aphelenchoides xylophilus</name>
    <dbReference type="NCBI Taxonomy" id="6326"/>
    <lineage>
        <taxon>Eukaryota</taxon>
        <taxon>Metazoa</taxon>
        <taxon>Ecdysozoa</taxon>
        <taxon>Nematoda</taxon>
        <taxon>Chromadorea</taxon>
        <taxon>Rhabditida</taxon>
        <taxon>Tylenchina</taxon>
        <taxon>Tylenchomorpha</taxon>
        <taxon>Aphelenchoidea</taxon>
        <taxon>Aphelenchoididae</taxon>
        <taxon>Bursaphelenchus</taxon>
    </lineage>
</organism>
<comment type="subunit">
    <text evidence="1">Self-associates forming complexes of several hundred monomers.</text>
</comment>
<evidence type="ECO:0000256" key="1">
    <source>
        <dbReference type="ARBA" id="ARBA00011764"/>
    </source>
</evidence>
<evidence type="ECO:0000259" key="5">
    <source>
        <dbReference type="Pfam" id="PF13873"/>
    </source>
</evidence>
<dbReference type="OrthoDB" id="5859230at2759"/>
<sequence>MKGITEIDEQAALLLVRAYKAAHIAEGPRIRSEVWQEIAHQLNKQNTRNLTVAQWKKRISNIKSLVKLKHDMERRGRAVNWTPIEQEYVRLFPQMDDLGFDSSINSMNRSPDLELDFDEPATMVKTEADWVEQTVMGGSHSSASEPHASLDGATSPSLEAEPSGTERSASVPLPPILDMRNILAQMSDTQRKQHMLACLRSFRQQIDLFTDFLEHDLALAGISV</sequence>
<evidence type="ECO:0000313" key="7">
    <source>
        <dbReference type="Proteomes" id="UP000095284"/>
    </source>
</evidence>
<dbReference type="Proteomes" id="UP000095284">
    <property type="component" value="Unplaced"/>
</dbReference>
<proteinExistence type="predicted"/>
<feature type="domain" description="Myb/SANT-like DNA-binding" evidence="5">
    <location>
        <begin position="29"/>
        <end position="69"/>
    </location>
</feature>
<keyword evidence="8" id="KW-1185">Reference proteome</keyword>
<dbReference type="AlphaFoldDB" id="A0A1I7S3D0"/>
<dbReference type="EMBL" id="CAJFDI010000004">
    <property type="protein sequence ID" value="CAD5226773.1"/>
    <property type="molecule type" value="Genomic_DNA"/>
</dbReference>
<evidence type="ECO:0000256" key="4">
    <source>
        <dbReference type="SAM" id="MobiDB-lite"/>
    </source>
</evidence>
<dbReference type="WBParaSite" id="BXY_0751100.1">
    <property type="protein sequence ID" value="BXY_0751100.1"/>
    <property type="gene ID" value="BXY_0751100"/>
</dbReference>
<protein>
    <recommendedName>
        <fullName evidence="2">Regulatory protein zeste</fullName>
    </recommendedName>
</protein>
<evidence type="ECO:0000313" key="8">
    <source>
        <dbReference type="Proteomes" id="UP000659654"/>
    </source>
</evidence>